<dbReference type="PANTHER" id="PTHR43794:SF11">
    <property type="entry name" value="AMIDOHYDROLASE-RELATED DOMAIN-CONTAINING PROTEIN"/>
    <property type="match status" value="1"/>
</dbReference>
<dbReference type="Pfam" id="PF01979">
    <property type="entry name" value="Amidohydro_1"/>
    <property type="match status" value="1"/>
</dbReference>
<evidence type="ECO:0000256" key="4">
    <source>
        <dbReference type="HAMAP-Rule" id="MF_01281"/>
    </source>
</evidence>
<dbReference type="SUPFAM" id="SSF51556">
    <property type="entry name" value="Metallo-dependent hydrolases"/>
    <property type="match status" value="1"/>
</dbReference>
<keyword evidence="1 4" id="KW-0479">Metal-binding</keyword>
<feature type="binding site" evidence="4">
    <location>
        <position position="304"/>
    </location>
    <ligand>
        <name>Zn(2+)</name>
        <dbReference type="ChEBI" id="CHEBI:29105"/>
    </ligand>
</feature>
<comment type="cofactor">
    <cofactor evidence="4">
        <name>Zn(2+)</name>
        <dbReference type="ChEBI" id="CHEBI:29105"/>
    </cofactor>
    <text evidence="4">Binds 1 zinc ion per subunit.</text>
</comment>
<feature type="binding site" evidence="4">
    <location>
        <position position="149"/>
    </location>
    <ligand>
        <name>substrate</name>
    </ligand>
</feature>
<dbReference type="EMBL" id="CP103866">
    <property type="protein sequence ID" value="UWE05092.1"/>
    <property type="molecule type" value="Genomic_DNA"/>
</dbReference>
<dbReference type="EC" id="3.5.4.31" evidence="4"/>
<comment type="catalytic activity">
    <reaction evidence="4">
        <text>S-methyl-5'-thioadenosine + H2O + H(+) = S-methyl-5'-thioinosine + NH4(+)</text>
        <dbReference type="Rhea" id="RHEA:25025"/>
        <dbReference type="ChEBI" id="CHEBI:15377"/>
        <dbReference type="ChEBI" id="CHEBI:15378"/>
        <dbReference type="ChEBI" id="CHEBI:17509"/>
        <dbReference type="ChEBI" id="CHEBI:28938"/>
        <dbReference type="ChEBI" id="CHEBI:48595"/>
        <dbReference type="EC" id="3.5.4.31"/>
    </reaction>
</comment>
<dbReference type="SUPFAM" id="SSF51338">
    <property type="entry name" value="Composite domain of metallo-dependent hydrolases"/>
    <property type="match status" value="1"/>
</dbReference>
<dbReference type="PANTHER" id="PTHR43794">
    <property type="entry name" value="AMINOHYDROLASE SSNA-RELATED"/>
    <property type="match status" value="1"/>
</dbReference>
<dbReference type="Gene3D" id="3.20.20.140">
    <property type="entry name" value="Metal-dependent hydrolases"/>
    <property type="match status" value="1"/>
</dbReference>
<feature type="binding site" evidence="4">
    <location>
        <position position="70"/>
    </location>
    <ligand>
        <name>Zn(2+)</name>
        <dbReference type="ChEBI" id="CHEBI:29105"/>
    </ligand>
</feature>
<accession>A0ABY5U629</accession>
<sequence>MSVKRLFINATVVTMKDGAEVLRRGALGVEDDKITYVGEVPEPQVQEQFDEIIDCSGKVILPGLVNTHGHAAMTLLRGYADDLPLQTWLEEHMWPLEAKFTHVQVQAGTALAAVEMIRSGTTCFMDMYDHMDAVARVVEESGMRARLTRGVIGLCSEEMQNKKFEEAVRFATEWHGQADGRITTMLAPHAPYTCPPEYIKRFVEKAGELKLPLHTHMSETVKEVEQNVRDYGVRPVEHLRRLGFFDLPALVAHAVHVTEEEIDILAQHDVKVAHNPGSNLKLGSGIAPVTSMLRKGMRPGLATDGAASNNNLDLIEEIQLAALIHKGANLDPEAVPALTALKMGTSYGAECLFLDHEIGTLEAGKKADFITLDLTGAHMQPLHDVVSHIVYSASRGDVVDMYVNGQPLMVNRELLTLDEEKIRHEATRAFQALLQ</sequence>
<dbReference type="Proteomes" id="UP001058650">
    <property type="component" value="Chromosome"/>
</dbReference>
<dbReference type="InterPro" id="IPR023512">
    <property type="entry name" value="Deaminase_MtaD/DadD"/>
</dbReference>
<evidence type="ECO:0000256" key="2">
    <source>
        <dbReference type="ARBA" id="ARBA00022801"/>
    </source>
</evidence>
<comment type="catalytic activity">
    <reaction evidence="4">
        <text>S-adenosyl-L-homocysteine + H2O + H(+) = S-inosyl-L-homocysteine + NH4(+)</text>
        <dbReference type="Rhea" id="RHEA:20716"/>
        <dbReference type="ChEBI" id="CHEBI:15377"/>
        <dbReference type="ChEBI" id="CHEBI:15378"/>
        <dbReference type="ChEBI" id="CHEBI:28938"/>
        <dbReference type="ChEBI" id="CHEBI:57856"/>
        <dbReference type="ChEBI" id="CHEBI:57985"/>
        <dbReference type="EC" id="3.5.4.28"/>
    </reaction>
</comment>
<comment type="similarity">
    <text evidence="4">Belongs to the metallo-dependent hydrolases superfamily. MTA/SAH deaminase family.</text>
</comment>
<protein>
    <recommendedName>
        <fullName evidence="4">5-methylthioadenosine/S-adenosylhomocysteine deaminase</fullName>
        <shortName evidence="4">MTA/SAH deaminase</shortName>
        <ecNumber evidence="4">3.5.4.28</ecNumber>
        <ecNumber evidence="4">3.5.4.31</ecNumber>
    </recommendedName>
</protein>
<reference evidence="6" key="1">
    <citation type="submission" date="2022-08" db="EMBL/GenBank/DDBJ databases">
        <title>The complete genome sequence of the thermophilic bacterium Laceyella sacchari FBKL4.010 reveals the basis for tetramethylpyrazine biosynthesis in Moutai-flavor Daqu.</title>
        <authorList>
            <person name="Li D."/>
            <person name="Huang W."/>
            <person name="Wang C."/>
            <person name="Qiu S."/>
        </authorList>
    </citation>
    <scope>NUCLEOTIDE SEQUENCE</scope>
    <source>
        <strain evidence="6">FBKL4.014</strain>
    </source>
</reference>
<name>A0ABY5U629_LACSH</name>
<dbReference type="InterPro" id="IPR011059">
    <property type="entry name" value="Metal-dep_hydrolase_composite"/>
</dbReference>
<evidence type="ECO:0000313" key="6">
    <source>
        <dbReference type="EMBL" id="UWE05092.1"/>
    </source>
</evidence>
<gene>
    <name evidence="4" type="primary">mtaD</name>
    <name evidence="6" type="ORF">NYR52_08250</name>
</gene>
<dbReference type="InterPro" id="IPR050287">
    <property type="entry name" value="MTA/SAH_deaminase"/>
</dbReference>
<dbReference type="RefSeq" id="WP_259436691.1">
    <property type="nucleotide sequence ID" value="NZ_CP103866.1"/>
</dbReference>
<evidence type="ECO:0000256" key="3">
    <source>
        <dbReference type="ARBA" id="ARBA00022833"/>
    </source>
</evidence>
<dbReference type="EC" id="3.5.4.28" evidence="4"/>
<dbReference type="InterPro" id="IPR032466">
    <property type="entry name" value="Metal_Hydrolase"/>
</dbReference>
<keyword evidence="7" id="KW-1185">Reference proteome</keyword>
<feature type="binding site" evidence="4">
    <location>
        <position position="216"/>
    </location>
    <ligand>
        <name>Zn(2+)</name>
        <dbReference type="ChEBI" id="CHEBI:29105"/>
    </ligand>
</feature>
<dbReference type="CDD" id="cd01298">
    <property type="entry name" value="ATZ_TRZ_like"/>
    <property type="match status" value="1"/>
</dbReference>
<comment type="function">
    <text evidence="4">Catalyzes the deamination of 5-methylthioadenosine and S-adenosyl-L-homocysteine into 5-methylthioinosine and S-inosyl-L-homocysteine, respectively. Is also able to deaminate adenosine.</text>
</comment>
<evidence type="ECO:0000259" key="5">
    <source>
        <dbReference type="Pfam" id="PF01979"/>
    </source>
</evidence>
<evidence type="ECO:0000256" key="1">
    <source>
        <dbReference type="ARBA" id="ARBA00022723"/>
    </source>
</evidence>
<evidence type="ECO:0000313" key="7">
    <source>
        <dbReference type="Proteomes" id="UP001058650"/>
    </source>
</evidence>
<keyword evidence="2 4" id="KW-0378">Hydrolase</keyword>
<organism evidence="6 7">
    <name type="scientific">Laceyella sacchari</name>
    <name type="common">Thermoactinomyces thalpophilus</name>
    <dbReference type="NCBI Taxonomy" id="37482"/>
    <lineage>
        <taxon>Bacteria</taxon>
        <taxon>Bacillati</taxon>
        <taxon>Bacillota</taxon>
        <taxon>Bacilli</taxon>
        <taxon>Bacillales</taxon>
        <taxon>Thermoactinomycetaceae</taxon>
        <taxon>Laceyella</taxon>
    </lineage>
</organism>
<dbReference type="HAMAP" id="MF_01281">
    <property type="entry name" value="MTA_SAH_deamin"/>
    <property type="match status" value="1"/>
</dbReference>
<feature type="binding site" evidence="4">
    <location>
        <position position="189"/>
    </location>
    <ligand>
        <name>substrate</name>
    </ligand>
</feature>
<dbReference type="Gene3D" id="2.30.40.10">
    <property type="entry name" value="Urease, subunit C, domain 1"/>
    <property type="match status" value="1"/>
</dbReference>
<feature type="binding site" evidence="4">
    <location>
        <position position="219"/>
    </location>
    <ligand>
        <name>substrate</name>
    </ligand>
</feature>
<feature type="binding site" evidence="4">
    <location>
        <position position="304"/>
    </location>
    <ligand>
        <name>substrate</name>
    </ligand>
</feature>
<feature type="binding site" evidence="4">
    <location>
        <position position="68"/>
    </location>
    <ligand>
        <name>Zn(2+)</name>
        <dbReference type="ChEBI" id="CHEBI:29105"/>
    </ligand>
</feature>
<dbReference type="InterPro" id="IPR006680">
    <property type="entry name" value="Amidohydro-rel"/>
</dbReference>
<proteinExistence type="inferred from homology"/>
<feature type="domain" description="Amidohydrolase-related" evidence="5">
    <location>
        <begin position="59"/>
        <end position="406"/>
    </location>
</feature>
<feature type="binding site" evidence="4">
    <location>
        <position position="97"/>
    </location>
    <ligand>
        <name>substrate</name>
    </ligand>
</feature>
<comment type="caution">
    <text evidence="4">Lacks conserved residue(s) required for the propagation of feature annotation.</text>
</comment>
<keyword evidence="3 4" id="KW-0862">Zinc</keyword>